<organism evidence="2 3">
    <name type="scientific">Sedimentibacter hydroxybenzoicus DSM 7310</name>
    <dbReference type="NCBI Taxonomy" id="1123245"/>
    <lineage>
        <taxon>Bacteria</taxon>
        <taxon>Bacillati</taxon>
        <taxon>Bacillota</taxon>
        <taxon>Tissierellia</taxon>
        <taxon>Sedimentibacter</taxon>
    </lineage>
</organism>
<evidence type="ECO:0000259" key="1">
    <source>
        <dbReference type="SMART" id="SM00850"/>
    </source>
</evidence>
<gene>
    <name evidence="2" type="ORF">HZF24_09235</name>
</gene>
<dbReference type="EMBL" id="JACBNQ010000009">
    <property type="protein sequence ID" value="NYB74315.1"/>
    <property type="molecule type" value="Genomic_DNA"/>
</dbReference>
<evidence type="ECO:0000313" key="3">
    <source>
        <dbReference type="Proteomes" id="UP000611629"/>
    </source>
</evidence>
<keyword evidence="3" id="KW-1185">Reference proteome</keyword>
<reference evidence="2" key="1">
    <citation type="submission" date="2020-07" db="EMBL/GenBank/DDBJ databases">
        <title>Genomic analysis of a strain of Sedimentibacter Hydroxybenzoicus DSM7310.</title>
        <authorList>
            <person name="Ma S."/>
        </authorList>
    </citation>
    <scope>NUCLEOTIDE SEQUENCE</scope>
    <source>
        <strain evidence="2">DSM 7310</strain>
    </source>
</reference>
<dbReference type="GO" id="GO:0003677">
    <property type="term" value="F:DNA binding"/>
    <property type="evidence" value="ECO:0007669"/>
    <property type="project" value="InterPro"/>
</dbReference>
<sequence>MLNRHYKLIVACMDGRTSYVIKGDINKPDSYIAKGTMSVPPTHEEIDYIQRYNRKTMMFLTSGDKEIIPKGIEKVDNEINRKYFVKCCTGVIVNTRNIRKIHRSEEKSRIIELKSGAKVIMTKVYFDNFLKAYSMSVSRLANLKTLED</sequence>
<evidence type="ECO:0000313" key="2">
    <source>
        <dbReference type="EMBL" id="NYB74315.1"/>
    </source>
</evidence>
<dbReference type="Pfam" id="PF04397">
    <property type="entry name" value="LytTR"/>
    <property type="match status" value="1"/>
</dbReference>
<dbReference type="SMART" id="SM00850">
    <property type="entry name" value="LytTR"/>
    <property type="match status" value="1"/>
</dbReference>
<proteinExistence type="predicted"/>
<comment type="caution">
    <text evidence="2">The sequence shown here is derived from an EMBL/GenBank/DDBJ whole genome shotgun (WGS) entry which is preliminary data.</text>
</comment>
<accession>A0A974BKG7</accession>
<dbReference type="Gene3D" id="2.40.50.1020">
    <property type="entry name" value="LytTr DNA-binding domain"/>
    <property type="match status" value="1"/>
</dbReference>
<dbReference type="Proteomes" id="UP000611629">
    <property type="component" value="Unassembled WGS sequence"/>
</dbReference>
<dbReference type="InterPro" id="IPR007492">
    <property type="entry name" value="LytTR_DNA-bd_dom"/>
</dbReference>
<name>A0A974BKG7_SEDHY</name>
<feature type="domain" description="HTH LytTR-type" evidence="1">
    <location>
        <begin position="34"/>
        <end position="134"/>
    </location>
</feature>
<protein>
    <submittedName>
        <fullName evidence="2">LytTR family transcriptional regulator</fullName>
    </submittedName>
</protein>
<dbReference type="RefSeq" id="WP_179238024.1">
    <property type="nucleotide sequence ID" value="NZ_JACBNQ010000009.1"/>
</dbReference>
<dbReference type="AlphaFoldDB" id="A0A974BKG7"/>